<feature type="transmembrane region" description="Helical" evidence="2">
    <location>
        <begin position="518"/>
        <end position="541"/>
    </location>
</feature>
<dbReference type="OMA" id="SHDSCEG"/>
<dbReference type="AlphaFoldDB" id="A0A0M4ESD0"/>
<keyword evidence="2" id="KW-0472">Membrane</keyword>
<dbReference type="Pfam" id="PF21534">
    <property type="entry name" value="Rost"/>
    <property type="match status" value="1"/>
</dbReference>
<dbReference type="GO" id="GO:0016020">
    <property type="term" value="C:membrane"/>
    <property type="evidence" value="ECO:0007669"/>
    <property type="project" value="TreeGrafter"/>
</dbReference>
<evidence type="ECO:0000313" key="3">
    <source>
        <dbReference type="EMBL" id="ALC39957.1"/>
    </source>
</evidence>
<proteinExistence type="predicted"/>
<keyword evidence="4" id="KW-1185">Reference proteome</keyword>
<feature type="transmembrane region" description="Helical" evidence="2">
    <location>
        <begin position="566"/>
        <end position="588"/>
    </location>
</feature>
<sequence length="600" mass="65887">MLLPSWGRECESCAAPRTRGRCCDGDDGGGGSTSSGTPYPYRLGYGVGGYPAAALINFDVSPTPLLAATNTSSSSSHSAAAAAAAVNATYLPPLPAPVLPPPPPAPTVATDYYFASRTSSSNNNNNNNNSNSASNRIASAATATAVTAGTTATASAAAAAAAAAAAIRADYAAVVAATATAAGASSEEELQAGGYRYKSTARTRRSYAADFDAYDNYGYLPGLTSTTEDEDDLLEDCLQAAALLSTTDCESLEDVRFLPYNSNHHPEYDDVDDEEAQLAHILELDFPDFLRPYSSSSAGSRHGHKTPPQHEYQTEHSAAAAAGAAGAGAGAGAQGRTTAATTTTTTSTAAGAAGETQQQQQHHQHYQQHHHQHQHQQQFQSQQQQHQQHQQYPQQYPHQQQLQQQQQSHQQQSYQSYQYHSQDSCEGFNQFANDASSCLGQQRMMVSKLWNSCFPEFTPDHVHRHNFYLCQWQRNTQVRIVYLFYRWITAITCLAALVCSLLDIGRTEEHFEHHYAKWWIYLTHWGLLFCTVQAWLAAWIVTQGMMVEREDFEIVRQAKKSRLHHLYWVLYTCATVYAFIVTMCYWLLVHNPGESCRVEK</sequence>
<evidence type="ECO:0000256" key="2">
    <source>
        <dbReference type="SAM" id="Phobius"/>
    </source>
</evidence>
<dbReference type="STRING" id="30019.A0A0M4ESD0"/>
<dbReference type="PANTHER" id="PTHR12242">
    <property type="entry name" value="OS02G0130600 PROTEIN-RELATED"/>
    <property type="match status" value="1"/>
</dbReference>
<dbReference type="Proteomes" id="UP000494163">
    <property type="component" value="Chromosome 2L"/>
</dbReference>
<feature type="compositionally biased region" description="Low complexity" evidence="1">
    <location>
        <begin position="334"/>
        <end position="361"/>
    </location>
</feature>
<feature type="compositionally biased region" description="Low complexity" evidence="1">
    <location>
        <begin position="375"/>
        <end position="413"/>
    </location>
</feature>
<organism evidence="3 4">
    <name type="scientific">Drosophila busckii</name>
    <name type="common">Fruit fly</name>
    <dbReference type="NCBI Taxonomy" id="30019"/>
    <lineage>
        <taxon>Eukaryota</taxon>
        <taxon>Metazoa</taxon>
        <taxon>Ecdysozoa</taxon>
        <taxon>Arthropoda</taxon>
        <taxon>Hexapoda</taxon>
        <taxon>Insecta</taxon>
        <taxon>Pterygota</taxon>
        <taxon>Neoptera</taxon>
        <taxon>Endopterygota</taxon>
        <taxon>Diptera</taxon>
        <taxon>Brachycera</taxon>
        <taxon>Muscomorpha</taxon>
        <taxon>Ephydroidea</taxon>
        <taxon>Drosophilidae</taxon>
        <taxon>Drosophila</taxon>
    </lineage>
</organism>
<reference evidence="3 4" key="1">
    <citation type="submission" date="2015-08" db="EMBL/GenBank/DDBJ databases">
        <title>Ancestral chromatin configuration constrains chromatin evolution on differentiating sex chromosomes in Drosophila.</title>
        <authorList>
            <person name="Zhou Q."/>
            <person name="Bachtrog D."/>
        </authorList>
    </citation>
    <scope>NUCLEOTIDE SEQUENCE [LARGE SCALE GENOMIC DNA]</scope>
    <source>
        <tissue evidence="3">Whole larvae</tissue>
    </source>
</reference>
<feature type="compositionally biased region" description="Basic residues" evidence="1">
    <location>
        <begin position="362"/>
        <end position="374"/>
    </location>
</feature>
<name>A0A0M4ESD0_DROBS</name>
<dbReference type="InterPro" id="IPR049352">
    <property type="entry name" value="Rost"/>
</dbReference>
<dbReference type="EMBL" id="CP012523">
    <property type="protein sequence ID" value="ALC39957.1"/>
    <property type="molecule type" value="Genomic_DNA"/>
</dbReference>
<feature type="compositionally biased region" description="Low complexity" evidence="1">
    <location>
        <begin position="315"/>
        <end position="324"/>
    </location>
</feature>
<evidence type="ECO:0000256" key="1">
    <source>
        <dbReference type="SAM" id="MobiDB-lite"/>
    </source>
</evidence>
<protein>
    <submittedName>
        <fullName evidence="3">CG43778</fullName>
    </submittedName>
</protein>
<gene>
    <name evidence="3" type="ORF">Dbus_chr2Lg2042</name>
</gene>
<dbReference type="OrthoDB" id="419711at2759"/>
<evidence type="ECO:0000313" key="4">
    <source>
        <dbReference type="Proteomes" id="UP000494163"/>
    </source>
</evidence>
<feature type="transmembrane region" description="Helical" evidence="2">
    <location>
        <begin position="483"/>
        <end position="506"/>
    </location>
</feature>
<feature type="region of interest" description="Disordered" evidence="1">
    <location>
        <begin position="293"/>
        <end position="413"/>
    </location>
</feature>
<dbReference type="PANTHER" id="PTHR12242:SF49">
    <property type="entry name" value="HEADBUTT, ISOFORM E"/>
    <property type="match status" value="1"/>
</dbReference>
<keyword evidence="2" id="KW-0812">Transmembrane</keyword>
<keyword evidence="2" id="KW-1133">Transmembrane helix</keyword>
<accession>A0A0M4ESD0</accession>